<reference evidence="4 5" key="1">
    <citation type="submission" date="2019-04" db="EMBL/GenBank/DDBJ databases">
        <authorList>
            <person name="Feng G."/>
            <person name="Zhang J."/>
            <person name="Zhu H."/>
        </authorList>
    </citation>
    <scope>NUCLEOTIDE SEQUENCE [LARGE SCALE GENOMIC DNA]</scope>
    <source>
        <strain evidence="4 5">JCM 17223</strain>
    </source>
</reference>
<evidence type="ECO:0000256" key="1">
    <source>
        <dbReference type="ARBA" id="ARBA00008129"/>
    </source>
</evidence>
<gene>
    <name evidence="4" type="ORF">E5J99_15160</name>
</gene>
<dbReference type="InterPro" id="IPR044149">
    <property type="entry name" value="Nitrilases_CHs"/>
</dbReference>
<dbReference type="SUPFAM" id="SSF56317">
    <property type="entry name" value="Carbon-nitrogen hydrolase"/>
    <property type="match status" value="1"/>
</dbReference>
<dbReference type="InterPro" id="IPR003010">
    <property type="entry name" value="C-N_Hydrolase"/>
</dbReference>
<evidence type="ECO:0000259" key="3">
    <source>
        <dbReference type="PROSITE" id="PS50263"/>
    </source>
</evidence>
<dbReference type="PANTHER" id="PTHR46044:SF1">
    <property type="entry name" value="CN HYDROLASE DOMAIN-CONTAINING PROTEIN"/>
    <property type="match status" value="1"/>
</dbReference>
<dbReference type="RefSeq" id="WP_135498659.1">
    <property type="nucleotide sequence ID" value="NZ_SRLD01000031.1"/>
</dbReference>
<keyword evidence="4" id="KW-0378">Hydrolase</keyword>
<organism evidence="4 5">
    <name type="scientific">Hymenobacter elongatus</name>
    <dbReference type="NCBI Taxonomy" id="877208"/>
    <lineage>
        <taxon>Bacteria</taxon>
        <taxon>Pseudomonadati</taxon>
        <taxon>Bacteroidota</taxon>
        <taxon>Cytophagia</taxon>
        <taxon>Cytophagales</taxon>
        <taxon>Hymenobacteraceae</taxon>
        <taxon>Hymenobacter</taxon>
    </lineage>
</organism>
<dbReference type="Pfam" id="PF00795">
    <property type="entry name" value="CN_hydrolase"/>
    <property type="match status" value="1"/>
</dbReference>
<keyword evidence="5" id="KW-1185">Reference proteome</keyword>
<dbReference type="PROSITE" id="PS00920">
    <property type="entry name" value="NITRIL_CHT_1"/>
    <property type="match status" value="1"/>
</dbReference>
<dbReference type="AlphaFoldDB" id="A0A4Z0PIV4"/>
<evidence type="ECO:0000256" key="2">
    <source>
        <dbReference type="PROSITE-ProRule" id="PRU10139"/>
    </source>
</evidence>
<dbReference type="GO" id="GO:0000257">
    <property type="term" value="F:nitrilase activity"/>
    <property type="evidence" value="ECO:0007669"/>
    <property type="project" value="UniProtKB-ARBA"/>
</dbReference>
<proteinExistence type="inferred from homology"/>
<dbReference type="PANTHER" id="PTHR46044">
    <property type="entry name" value="NITRILASE"/>
    <property type="match status" value="1"/>
</dbReference>
<comment type="similarity">
    <text evidence="1">Belongs to the carbon-nitrogen hydrolase superfamily. Nitrilase family.</text>
</comment>
<dbReference type="CDD" id="cd07564">
    <property type="entry name" value="nitrilases_CHs"/>
    <property type="match status" value="1"/>
</dbReference>
<accession>A0A4Z0PIV4</accession>
<feature type="active site" description="Proton acceptor" evidence="2">
    <location>
        <position position="43"/>
    </location>
</feature>
<protein>
    <submittedName>
        <fullName evidence="4">Carbon-nitrogen hydrolase family protein</fullName>
    </submittedName>
</protein>
<dbReference type="InterPro" id="IPR036526">
    <property type="entry name" value="C-N_Hydrolase_sf"/>
</dbReference>
<dbReference type="Gene3D" id="3.60.110.10">
    <property type="entry name" value="Carbon-nitrogen hydrolase"/>
    <property type="match status" value="1"/>
</dbReference>
<sequence length="304" mass="32860">MPFLVAAVQTAPVYLDLLASLAKAETLIAQAATQGAALVVFPETWLPGYPAWLDSCRDVNLWDSPAVKQVYRRLAENSVVVPGPVTEALGAAARAHGVVLNISVHERVLAGRGRGTLYNTMLTFDADGTLAHIHRKLMPTYTERLIWGQGDGRSLHAVPTAVGRVGGLICWEHWMPPARQRLHESGEDIHVAAWPQLKEMNLVASRHYAFEGRCFVVAAGALMQVKDLPAGLEPAPELPTDPDAFLLRGGSVIIGPDGTILAGPVYDEELILMAEIDLARITEEQMTLDVTGHYARPDVFGPAA</sequence>
<dbReference type="OrthoDB" id="9811121at2"/>
<comment type="caution">
    <text evidence="4">The sequence shown here is derived from an EMBL/GenBank/DDBJ whole genome shotgun (WGS) entry which is preliminary data.</text>
</comment>
<dbReference type="PROSITE" id="PS50263">
    <property type="entry name" value="CN_HYDROLASE"/>
    <property type="match status" value="1"/>
</dbReference>
<dbReference type="EMBL" id="SRLD01000031">
    <property type="protein sequence ID" value="TGE14716.1"/>
    <property type="molecule type" value="Genomic_DNA"/>
</dbReference>
<name>A0A4Z0PIV4_9BACT</name>
<dbReference type="Proteomes" id="UP000297739">
    <property type="component" value="Unassembled WGS sequence"/>
</dbReference>
<evidence type="ECO:0000313" key="4">
    <source>
        <dbReference type="EMBL" id="TGE14716.1"/>
    </source>
</evidence>
<dbReference type="InterPro" id="IPR000132">
    <property type="entry name" value="Nitrilase/CN_hydratase_CS"/>
</dbReference>
<feature type="domain" description="CN hydrolase" evidence="3">
    <location>
        <begin position="3"/>
        <end position="278"/>
    </location>
</feature>
<evidence type="ECO:0000313" key="5">
    <source>
        <dbReference type="Proteomes" id="UP000297739"/>
    </source>
</evidence>